<dbReference type="Pfam" id="PF12704">
    <property type="entry name" value="MacB_PCD"/>
    <property type="match status" value="1"/>
</dbReference>
<dbReference type="Proteomes" id="UP000712157">
    <property type="component" value="Unassembled WGS sequence"/>
</dbReference>
<comment type="similarity">
    <text evidence="6">Belongs to the ABC-4 integral membrane protein family.</text>
</comment>
<dbReference type="InterPro" id="IPR025857">
    <property type="entry name" value="MacB_PCD"/>
</dbReference>
<feature type="domain" description="MacB-like periplasmic core" evidence="9">
    <location>
        <begin position="22"/>
        <end position="268"/>
    </location>
</feature>
<evidence type="ECO:0000256" key="2">
    <source>
        <dbReference type="ARBA" id="ARBA00022475"/>
    </source>
</evidence>
<evidence type="ECO:0000259" key="8">
    <source>
        <dbReference type="Pfam" id="PF02687"/>
    </source>
</evidence>
<name>A0A949K0H0_9FIRM</name>
<gene>
    <name evidence="10" type="ORF">KTH89_15450</name>
</gene>
<sequence>MLVLENLKLAVMGLVTNKMRAFLTMLGIIIGIASVIAIVTVGNSLTTSITESMQSMGANNITVGLQQKSEETEVSESGMEFRGPGRQKEPADEDLITDEMLEELRAEYSAEIEAVSLTESVGSGTAKDGEKYANVSITGVNDGYFKTDELTLLSGRMFLDVDHEKGKSVAIVSNKLVNNMFDGNNQAALGSTIDVNLGSRYYTYTIVGVYEYTESSFGFSSSSEEDITTTLYIPLETAKSQNHSSDGYQQLTLVTSVGTDATQFLNQVQYFFDSRYRKNEDFQVSAYSMESMVSSMTDMLSTVSLAIAVIAGISLLVGGIGVMNIMLVSITERTREIGTRKALGATNGSIQLQFIVEAVIICLIGGMIGIILGVGLGSVAAKLLGYAAKASVLSIVVSVLFSMVIGVFFGFYPANKAAKLDPIEALRYE</sequence>
<evidence type="ECO:0000256" key="1">
    <source>
        <dbReference type="ARBA" id="ARBA00004651"/>
    </source>
</evidence>
<accession>A0A949K0H0</accession>
<evidence type="ECO:0000313" key="10">
    <source>
        <dbReference type="EMBL" id="MBU9737939.1"/>
    </source>
</evidence>
<keyword evidence="4 7" id="KW-1133">Transmembrane helix</keyword>
<evidence type="ECO:0000313" key="11">
    <source>
        <dbReference type="Proteomes" id="UP000712157"/>
    </source>
</evidence>
<keyword evidence="11" id="KW-1185">Reference proteome</keyword>
<keyword evidence="5 7" id="KW-0472">Membrane</keyword>
<dbReference type="GO" id="GO:0022857">
    <property type="term" value="F:transmembrane transporter activity"/>
    <property type="evidence" value="ECO:0007669"/>
    <property type="project" value="TreeGrafter"/>
</dbReference>
<reference evidence="10" key="1">
    <citation type="submission" date="2021-06" db="EMBL/GenBank/DDBJ databases">
        <title>Description of novel taxa of the family Lachnospiraceae.</title>
        <authorList>
            <person name="Chaplin A.V."/>
            <person name="Sokolova S.R."/>
            <person name="Pikina A.P."/>
            <person name="Korzhanova M."/>
            <person name="Belova V."/>
            <person name="Korostin D."/>
            <person name="Efimov B.A."/>
        </authorList>
    </citation>
    <scope>NUCLEOTIDE SEQUENCE</scope>
    <source>
        <strain evidence="10">ASD5720</strain>
    </source>
</reference>
<evidence type="ECO:0000256" key="5">
    <source>
        <dbReference type="ARBA" id="ARBA00023136"/>
    </source>
</evidence>
<dbReference type="PANTHER" id="PTHR30572">
    <property type="entry name" value="MEMBRANE COMPONENT OF TRANSPORTER-RELATED"/>
    <property type="match status" value="1"/>
</dbReference>
<feature type="transmembrane region" description="Helical" evidence="7">
    <location>
        <begin position="392"/>
        <end position="412"/>
    </location>
</feature>
<dbReference type="AlphaFoldDB" id="A0A949K0H0"/>
<dbReference type="EMBL" id="JAHQCW010000027">
    <property type="protein sequence ID" value="MBU9737939.1"/>
    <property type="molecule type" value="Genomic_DNA"/>
</dbReference>
<dbReference type="InterPro" id="IPR003838">
    <property type="entry name" value="ABC3_permease_C"/>
</dbReference>
<feature type="transmembrane region" description="Helical" evidence="7">
    <location>
        <begin position="21"/>
        <end position="42"/>
    </location>
</feature>
<evidence type="ECO:0000256" key="3">
    <source>
        <dbReference type="ARBA" id="ARBA00022692"/>
    </source>
</evidence>
<evidence type="ECO:0000256" key="4">
    <source>
        <dbReference type="ARBA" id="ARBA00022989"/>
    </source>
</evidence>
<comment type="subcellular location">
    <subcellularLocation>
        <location evidence="1">Cell membrane</location>
        <topology evidence="1">Multi-pass membrane protein</topology>
    </subcellularLocation>
</comment>
<feature type="transmembrane region" description="Helical" evidence="7">
    <location>
        <begin position="352"/>
        <end position="380"/>
    </location>
</feature>
<dbReference type="PANTHER" id="PTHR30572:SF4">
    <property type="entry name" value="ABC TRANSPORTER PERMEASE YTRF"/>
    <property type="match status" value="1"/>
</dbReference>
<dbReference type="GO" id="GO:0005886">
    <property type="term" value="C:plasma membrane"/>
    <property type="evidence" value="ECO:0007669"/>
    <property type="project" value="UniProtKB-SubCell"/>
</dbReference>
<proteinExistence type="inferred from homology"/>
<keyword evidence="2" id="KW-1003">Cell membrane</keyword>
<evidence type="ECO:0000256" key="7">
    <source>
        <dbReference type="SAM" id="Phobius"/>
    </source>
</evidence>
<keyword evidence="3 7" id="KW-0812">Transmembrane</keyword>
<organism evidence="10 11">
    <name type="scientific">Diplocloster agilis</name>
    <dbReference type="NCBI Taxonomy" id="2850323"/>
    <lineage>
        <taxon>Bacteria</taxon>
        <taxon>Bacillati</taxon>
        <taxon>Bacillota</taxon>
        <taxon>Clostridia</taxon>
        <taxon>Lachnospirales</taxon>
        <taxon>Lachnospiraceae</taxon>
        <taxon>Diplocloster</taxon>
    </lineage>
</organism>
<feature type="domain" description="ABC3 transporter permease C-terminal" evidence="8">
    <location>
        <begin position="309"/>
        <end position="422"/>
    </location>
</feature>
<dbReference type="Pfam" id="PF02687">
    <property type="entry name" value="FtsX"/>
    <property type="match status" value="1"/>
</dbReference>
<feature type="transmembrane region" description="Helical" evidence="7">
    <location>
        <begin position="305"/>
        <end position="331"/>
    </location>
</feature>
<evidence type="ECO:0000259" key="9">
    <source>
        <dbReference type="Pfam" id="PF12704"/>
    </source>
</evidence>
<evidence type="ECO:0000256" key="6">
    <source>
        <dbReference type="ARBA" id="ARBA00038076"/>
    </source>
</evidence>
<protein>
    <submittedName>
        <fullName evidence="10">ABC transporter permease</fullName>
    </submittedName>
</protein>
<dbReference type="InterPro" id="IPR050250">
    <property type="entry name" value="Macrolide_Exporter_MacB"/>
</dbReference>
<comment type="caution">
    <text evidence="10">The sequence shown here is derived from an EMBL/GenBank/DDBJ whole genome shotgun (WGS) entry which is preliminary data.</text>
</comment>
<dbReference type="RefSeq" id="WP_238722281.1">
    <property type="nucleotide sequence ID" value="NZ_JAHQCW010000027.1"/>
</dbReference>